<feature type="region of interest" description="Disordered" evidence="1">
    <location>
        <begin position="27"/>
        <end position="64"/>
    </location>
</feature>
<dbReference type="EMBL" id="JAGFBS010000027">
    <property type="protein sequence ID" value="KAG6372497.1"/>
    <property type="molecule type" value="Genomic_DNA"/>
</dbReference>
<accession>A0A8I2YIU5</accession>
<evidence type="ECO:0000256" key="1">
    <source>
        <dbReference type="SAM" id="MobiDB-lite"/>
    </source>
</evidence>
<dbReference type="AlphaFoldDB" id="A0A8I2YIU5"/>
<sequence length="114" mass="12734">MECGDYDSTNTFPFGVLEIRRRHDLSRISDEARIPRPPSTDADDGELSDEEDIDDDSLSLPELPSPVEIVSMNRDDKETRARRLVARLGQPFGALFNVYAGIGSMYDRLQEGSG</sequence>
<evidence type="ECO:0000313" key="3">
    <source>
        <dbReference type="Proteomes" id="UP000683000"/>
    </source>
</evidence>
<proteinExistence type="predicted"/>
<dbReference type="Proteomes" id="UP000683000">
    <property type="component" value="Unassembled WGS sequence"/>
</dbReference>
<name>A0A8I2YIU5_9AGAM</name>
<feature type="compositionally biased region" description="Acidic residues" evidence="1">
    <location>
        <begin position="41"/>
        <end position="57"/>
    </location>
</feature>
<gene>
    <name evidence="2" type="ORF">JVT61DRAFT_7603</name>
</gene>
<evidence type="ECO:0000313" key="2">
    <source>
        <dbReference type="EMBL" id="KAG6372497.1"/>
    </source>
</evidence>
<dbReference type="OrthoDB" id="10490752at2759"/>
<comment type="caution">
    <text evidence="2">The sequence shown here is derived from an EMBL/GenBank/DDBJ whole genome shotgun (WGS) entry which is preliminary data.</text>
</comment>
<organism evidence="2 3">
    <name type="scientific">Boletus reticuloceps</name>
    <dbReference type="NCBI Taxonomy" id="495285"/>
    <lineage>
        <taxon>Eukaryota</taxon>
        <taxon>Fungi</taxon>
        <taxon>Dikarya</taxon>
        <taxon>Basidiomycota</taxon>
        <taxon>Agaricomycotina</taxon>
        <taxon>Agaricomycetes</taxon>
        <taxon>Agaricomycetidae</taxon>
        <taxon>Boletales</taxon>
        <taxon>Boletineae</taxon>
        <taxon>Boletaceae</taxon>
        <taxon>Boletoideae</taxon>
        <taxon>Boletus</taxon>
    </lineage>
</organism>
<protein>
    <submittedName>
        <fullName evidence="2">Uncharacterized protein</fullName>
    </submittedName>
</protein>
<keyword evidence="3" id="KW-1185">Reference proteome</keyword>
<reference evidence="2" key="1">
    <citation type="submission" date="2021-03" db="EMBL/GenBank/DDBJ databases">
        <title>Evolutionary innovations through gain and loss of genes in the ectomycorrhizal Boletales.</title>
        <authorList>
            <person name="Wu G."/>
            <person name="Miyauchi S."/>
            <person name="Morin E."/>
            <person name="Yang Z.-L."/>
            <person name="Xu J."/>
            <person name="Martin F.M."/>
        </authorList>
    </citation>
    <scope>NUCLEOTIDE SEQUENCE</scope>
    <source>
        <strain evidence="2">BR01</strain>
    </source>
</reference>